<proteinExistence type="predicted"/>
<keyword evidence="2" id="KW-0732">Signal</keyword>
<dbReference type="AlphaFoldDB" id="A0A0L0BU56"/>
<feature type="region of interest" description="Disordered" evidence="1">
    <location>
        <begin position="139"/>
        <end position="205"/>
    </location>
</feature>
<evidence type="ECO:0000313" key="4">
    <source>
        <dbReference type="Proteomes" id="UP000037069"/>
    </source>
</evidence>
<dbReference type="EMBL" id="JRES01001455">
    <property type="protein sequence ID" value="KNC22749.1"/>
    <property type="molecule type" value="Genomic_DNA"/>
</dbReference>
<dbReference type="OrthoDB" id="10618653at2759"/>
<organism evidence="3 4">
    <name type="scientific">Lucilia cuprina</name>
    <name type="common">Green bottle fly</name>
    <name type="synonym">Australian sheep blowfly</name>
    <dbReference type="NCBI Taxonomy" id="7375"/>
    <lineage>
        <taxon>Eukaryota</taxon>
        <taxon>Metazoa</taxon>
        <taxon>Ecdysozoa</taxon>
        <taxon>Arthropoda</taxon>
        <taxon>Hexapoda</taxon>
        <taxon>Insecta</taxon>
        <taxon>Pterygota</taxon>
        <taxon>Neoptera</taxon>
        <taxon>Endopterygota</taxon>
        <taxon>Diptera</taxon>
        <taxon>Brachycera</taxon>
        <taxon>Muscomorpha</taxon>
        <taxon>Oestroidea</taxon>
        <taxon>Calliphoridae</taxon>
        <taxon>Luciliinae</taxon>
        <taxon>Lucilia</taxon>
    </lineage>
</organism>
<protein>
    <submittedName>
        <fullName evidence="3">Uncharacterized protein</fullName>
    </submittedName>
</protein>
<accession>A0A0L0BU56</accession>
<evidence type="ECO:0000313" key="3">
    <source>
        <dbReference type="EMBL" id="KNC22749.1"/>
    </source>
</evidence>
<comment type="caution">
    <text evidence="3">The sequence shown here is derived from an EMBL/GenBank/DDBJ whole genome shotgun (WGS) entry which is preliminary data.</text>
</comment>
<dbReference type="Proteomes" id="UP000037069">
    <property type="component" value="Unassembled WGS sequence"/>
</dbReference>
<keyword evidence="4" id="KW-1185">Reference proteome</keyword>
<sequence length="299" mass="34948">MSKMKKKSCLIFQMILFIMCVNIQLSQAQILDSSINHLIGNRKPDDNVVIGDNIRNRFQENARTTLHTDGKDNIYYSNNNGNSDYEGQVQRRNQMETDNKNEENRNIFSQHNIISGNNIRNRVQINGETIEEGQIGDEVPKRNNLNIGHDHRDKDKENQDRLYTHNNHNMDRDHRDNGKRNQDRLYTHNNHNIDHDHRDNGRGNQDRLYTHNNNNIISGNNIRNRVQINGQTIEEGQIGDHKFNGNNPNNVRNRLQANAKTIEKNTIGDKQSNKQQPKENIVTTTEELSLWQRIKNWFG</sequence>
<feature type="chain" id="PRO_5005535247" evidence="2">
    <location>
        <begin position="29"/>
        <end position="299"/>
    </location>
</feature>
<name>A0A0L0BU56_LUCCU</name>
<gene>
    <name evidence="3" type="ORF">FF38_04104</name>
</gene>
<evidence type="ECO:0000256" key="1">
    <source>
        <dbReference type="SAM" id="MobiDB-lite"/>
    </source>
</evidence>
<evidence type="ECO:0000256" key="2">
    <source>
        <dbReference type="SAM" id="SignalP"/>
    </source>
</evidence>
<feature type="compositionally biased region" description="Basic and acidic residues" evidence="1">
    <location>
        <begin position="148"/>
        <end position="205"/>
    </location>
</feature>
<reference evidence="3 4" key="1">
    <citation type="journal article" date="2015" name="Nat. Commun.">
        <title>Lucilia cuprina genome unlocks parasitic fly biology to underpin future interventions.</title>
        <authorList>
            <person name="Anstead C.A."/>
            <person name="Korhonen P.K."/>
            <person name="Young N.D."/>
            <person name="Hall R.S."/>
            <person name="Jex A.R."/>
            <person name="Murali S.C."/>
            <person name="Hughes D.S."/>
            <person name="Lee S.F."/>
            <person name="Perry T."/>
            <person name="Stroehlein A.J."/>
            <person name="Ansell B.R."/>
            <person name="Breugelmans B."/>
            <person name="Hofmann A."/>
            <person name="Qu J."/>
            <person name="Dugan S."/>
            <person name="Lee S.L."/>
            <person name="Chao H."/>
            <person name="Dinh H."/>
            <person name="Han Y."/>
            <person name="Doddapaneni H.V."/>
            <person name="Worley K.C."/>
            <person name="Muzny D.M."/>
            <person name="Ioannidis P."/>
            <person name="Waterhouse R.M."/>
            <person name="Zdobnov E.M."/>
            <person name="James P.J."/>
            <person name="Bagnall N.H."/>
            <person name="Kotze A.C."/>
            <person name="Gibbs R.A."/>
            <person name="Richards S."/>
            <person name="Batterham P."/>
            <person name="Gasser R.B."/>
        </authorList>
    </citation>
    <scope>NUCLEOTIDE SEQUENCE [LARGE SCALE GENOMIC DNA]</scope>
    <source>
        <strain evidence="3 4">LS</strain>
        <tissue evidence="3">Full body</tissue>
    </source>
</reference>
<feature type="signal peptide" evidence="2">
    <location>
        <begin position="1"/>
        <end position="28"/>
    </location>
</feature>